<evidence type="ECO:0000256" key="3">
    <source>
        <dbReference type="ARBA" id="ARBA00022448"/>
    </source>
</evidence>
<keyword evidence="3 8" id="KW-0813">Transport</keyword>
<feature type="transmembrane region" description="Helical" evidence="8">
    <location>
        <begin position="132"/>
        <end position="157"/>
    </location>
</feature>
<evidence type="ECO:0000256" key="5">
    <source>
        <dbReference type="ARBA" id="ARBA00022692"/>
    </source>
</evidence>
<dbReference type="InterPro" id="IPR020846">
    <property type="entry name" value="MFS_dom"/>
</dbReference>
<dbReference type="PANTHER" id="PTHR23502:SF132">
    <property type="entry name" value="POLYAMINE TRANSPORTER 2-RELATED"/>
    <property type="match status" value="1"/>
</dbReference>
<comment type="caution">
    <text evidence="8">Lacks conserved residue(s) required for the propagation of feature annotation.</text>
</comment>
<evidence type="ECO:0000256" key="2">
    <source>
        <dbReference type="ARBA" id="ARBA00006236"/>
    </source>
</evidence>
<dbReference type="GO" id="GO:0015385">
    <property type="term" value="F:sodium:proton antiporter activity"/>
    <property type="evidence" value="ECO:0007669"/>
    <property type="project" value="TreeGrafter"/>
</dbReference>
<dbReference type="NCBIfam" id="TIGR00710">
    <property type="entry name" value="efflux_Bcr_CflA"/>
    <property type="match status" value="1"/>
</dbReference>
<dbReference type="Proteomes" id="UP001139477">
    <property type="component" value="Unassembled WGS sequence"/>
</dbReference>
<keyword evidence="4" id="KW-1003">Cell membrane</keyword>
<dbReference type="Pfam" id="PF07690">
    <property type="entry name" value="MFS_1"/>
    <property type="match status" value="1"/>
</dbReference>
<dbReference type="InterPro" id="IPR004812">
    <property type="entry name" value="Efflux_drug-R_Bcr/CmlA"/>
</dbReference>
<feature type="transmembrane region" description="Helical" evidence="8">
    <location>
        <begin position="248"/>
        <end position="269"/>
    </location>
</feature>
<feature type="transmembrane region" description="Helical" evidence="8">
    <location>
        <begin position="44"/>
        <end position="63"/>
    </location>
</feature>
<dbReference type="EMBL" id="JAMYXC010000225">
    <property type="protein sequence ID" value="MCP1169777.1"/>
    <property type="molecule type" value="Genomic_DNA"/>
</dbReference>
<dbReference type="RefSeq" id="WP_253333707.1">
    <property type="nucleotide sequence ID" value="NZ_JAMYXC010000225.1"/>
</dbReference>
<organism evidence="10 11">
    <name type="scientific">Limimaricola litoreus</name>
    <dbReference type="NCBI Taxonomy" id="2955316"/>
    <lineage>
        <taxon>Bacteria</taxon>
        <taxon>Pseudomonadati</taxon>
        <taxon>Pseudomonadota</taxon>
        <taxon>Alphaproteobacteria</taxon>
        <taxon>Rhodobacterales</taxon>
        <taxon>Paracoccaceae</taxon>
        <taxon>Limimaricola</taxon>
    </lineage>
</organism>
<protein>
    <recommendedName>
        <fullName evidence="8">Bcr/CflA family efflux transporter</fullName>
    </recommendedName>
</protein>
<evidence type="ECO:0000256" key="4">
    <source>
        <dbReference type="ARBA" id="ARBA00022475"/>
    </source>
</evidence>
<keyword evidence="8" id="KW-0997">Cell inner membrane</keyword>
<evidence type="ECO:0000313" key="11">
    <source>
        <dbReference type="Proteomes" id="UP001139477"/>
    </source>
</evidence>
<accession>A0A9X2FQ98</accession>
<keyword evidence="6 8" id="KW-1133">Transmembrane helix</keyword>
<dbReference type="GO" id="GO:1990961">
    <property type="term" value="P:xenobiotic detoxification by transmembrane export across the plasma membrane"/>
    <property type="evidence" value="ECO:0007669"/>
    <property type="project" value="InterPro"/>
</dbReference>
<dbReference type="PROSITE" id="PS50850">
    <property type="entry name" value="MFS"/>
    <property type="match status" value="1"/>
</dbReference>
<evidence type="ECO:0000256" key="7">
    <source>
        <dbReference type="ARBA" id="ARBA00023136"/>
    </source>
</evidence>
<feature type="transmembrane region" description="Helical" evidence="8">
    <location>
        <begin position="281"/>
        <end position="300"/>
    </location>
</feature>
<evidence type="ECO:0000256" key="8">
    <source>
        <dbReference type="RuleBase" id="RU365088"/>
    </source>
</evidence>
<dbReference type="CDD" id="cd17320">
    <property type="entry name" value="MFS_MdfA_MDR_like"/>
    <property type="match status" value="1"/>
</dbReference>
<dbReference type="GO" id="GO:0042910">
    <property type="term" value="F:xenobiotic transmembrane transporter activity"/>
    <property type="evidence" value="ECO:0007669"/>
    <property type="project" value="InterPro"/>
</dbReference>
<proteinExistence type="inferred from homology"/>
<comment type="similarity">
    <text evidence="2 8">Belongs to the major facilitator superfamily. Bcr/CmlA family.</text>
</comment>
<evidence type="ECO:0000259" key="9">
    <source>
        <dbReference type="PROSITE" id="PS50850"/>
    </source>
</evidence>
<feature type="transmembrane region" description="Helical" evidence="8">
    <location>
        <begin position="370"/>
        <end position="389"/>
    </location>
</feature>
<feature type="transmembrane region" description="Helical" evidence="8">
    <location>
        <begin position="212"/>
        <end position="236"/>
    </location>
</feature>
<dbReference type="Gene3D" id="1.20.1720.10">
    <property type="entry name" value="Multidrug resistance protein D"/>
    <property type="match status" value="1"/>
</dbReference>
<keyword evidence="11" id="KW-1185">Reference proteome</keyword>
<name>A0A9X2FQ98_9RHOB</name>
<feature type="domain" description="Major facilitator superfamily (MFS) profile" evidence="9">
    <location>
        <begin position="5"/>
        <end position="393"/>
    </location>
</feature>
<reference evidence="10" key="1">
    <citation type="submission" date="2022-06" db="EMBL/GenBank/DDBJ databases">
        <title>Limimaricola sediminis sp. nov., isolated from an intertidal sediment.</title>
        <authorList>
            <person name="Shao X."/>
        </authorList>
    </citation>
    <scope>NUCLEOTIDE SEQUENCE</scope>
    <source>
        <strain evidence="10">ASW11-118</strain>
    </source>
</reference>
<evidence type="ECO:0000313" key="10">
    <source>
        <dbReference type="EMBL" id="MCP1169777.1"/>
    </source>
</evidence>
<dbReference type="GO" id="GO:0005886">
    <property type="term" value="C:plasma membrane"/>
    <property type="evidence" value="ECO:0007669"/>
    <property type="project" value="UniProtKB-SubCell"/>
</dbReference>
<feature type="transmembrane region" description="Helical" evidence="8">
    <location>
        <begin position="306"/>
        <end position="324"/>
    </location>
</feature>
<comment type="subcellular location">
    <subcellularLocation>
        <location evidence="8">Cell inner membrane</location>
        <topology evidence="8">Multi-pass membrane protein</topology>
    </subcellularLocation>
    <subcellularLocation>
        <location evidence="1">Cell membrane</location>
        <topology evidence="1">Multi-pass membrane protein</topology>
    </subcellularLocation>
</comment>
<dbReference type="InterPro" id="IPR011701">
    <property type="entry name" value="MFS"/>
</dbReference>
<dbReference type="InterPro" id="IPR036259">
    <property type="entry name" value="MFS_trans_sf"/>
</dbReference>
<feature type="transmembrane region" description="Helical" evidence="8">
    <location>
        <begin position="99"/>
        <end position="120"/>
    </location>
</feature>
<keyword evidence="5 8" id="KW-0812">Transmembrane</keyword>
<feature type="transmembrane region" description="Helical" evidence="8">
    <location>
        <begin position="163"/>
        <end position="182"/>
    </location>
</feature>
<sequence>MLSPMFRTAVVLGLLSAVGPFTIDMYLPGLPGLAADLNVDEAAAQATISAYFLAFGLAQLLYGPMADALGRKRPVYLGVTIFLAATIGCALAPSLPWLVAFRALQGFGCAALMVVPRAMVRDMYTGHEATRLVAMIMLVISVSPMLAPLSGALMMGFTGWRGIFWALAGVAGLALLLTIFALKETLPVERRRKVRPRILALSARRLFRDPTFMALTFVSGFGMASFFVFIASASFVYTQQYGLTPLQFSLAFAVNAVGFFGASQFAAPLGRRIGLTRMLRLALMGFAFFALTLLAITAAGYATLPVLMGLLLCGNACLGLVIPTSQVMALDPHGEIAGLASSMGGTLQMLTGGLMVAVTGPFFNGTALPMVAVIAGCAVMSLSLALLALGRGEKAAQAA</sequence>
<feature type="transmembrane region" description="Helical" evidence="8">
    <location>
        <begin position="75"/>
        <end position="93"/>
    </location>
</feature>
<evidence type="ECO:0000256" key="6">
    <source>
        <dbReference type="ARBA" id="ARBA00022989"/>
    </source>
</evidence>
<dbReference type="SUPFAM" id="SSF103473">
    <property type="entry name" value="MFS general substrate transporter"/>
    <property type="match status" value="1"/>
</dbReference>
<dbReference type="PANTHER" id="PTHR23502">
    <property type="entry name" value="MAJOR FACILITATOR SUPERFAMILY"/>
    <property type="match status" value="1"/>
</dbReference>
<dbReference type="AlphaFoldDB" id="A0A9X2FQ98"/>
<feature type="transmembrane region" description="Helical" evidence="8">
    <location>
        <begin position="336"/>
        <end position="358"/>
    </location>
</feature>
<evidence type="ECO:0000256" key="1">
    <source>
        <dbReference type="ARBA" id="ARBA00004651"/>
    </source>
</evidence>
<gene>
    <name evidence="10" type="ORF">NHG85_14780</name>
</gene>
<comment type="caution">
    <text evidence="10">The sequence shown here is derived from an EMBL/GenBank/DDBJ whole genome shotgun (WGS) entry which is preliminary data.</text>
</comment>
<keyword evidence="7 8" id="KW-0472">Membrane</keyword>